<dbReference type="PROSITE" id="PS50093">
    <property type="entry name" value="PKD"/>
    <property type="match status" value="1"/>
</dbReference>
<dbReference type="SMART" id="SM00060">
    <property type="entry name" value="FN3"/>
    <property type="match status" value="2"/>
</dbReference>
<dbReference type="EMBL" id="FMYP01000012">
    <property type="protein sequence ID" value="SDB96384.1"/>
    <property type="molecule type" value="Genomic_DNA"/>
</dbReference>
<evidence type="ECO:0000313" key="3">
    <source>
        <dbReference type="EMBL" id="SDB96384.1"/>
    </source>
</evidence>
<evidence type="ECO:0000256" key="1">
    <source>
        <dbReference type="SAM" id="SignalP"/>
    </source>
</evidence>
<feature type="domain" description="PKD" evidence="2">
    <location>
        <begin position="915"/>
        <end position="987"/>
    </location>
</feature>
<dbReference type="Proteomes" id="UP000199452">
    <property type="component" value="Unassembled WGS sequence"/>
</dbReference>
<sequence length="1318" mass="141598">MNKLSLLLFLMTFGVLQSTIASPAYPKPIRFIQPDGSTITLTLKGDEHTKWASTTDDYTLMSNPKGYYEYATTDSRGNIIPSGIKAKDKEQRQSEDIKLLSKTSKGLRYSKEQVQMLRTIQSIRQKEARRAFPTTGNRKLICILMGFKDKAFTKTQADFNNLFNQVNYSANGATGSVKDYYLENSFNKFNLTVTVAGPYTASQNMAYYGANDSNDNDVKPDVLVTEAVTAADAAVNYADFDNDNDGNVDGVYVIYAGYGEEAGASANAIWAHAWEIPSKTLDGKIISSYSCSAELESNSGSTMTSIGVICHEFGHVLGAPDYYDTNYDTGGQFDGTGDWDLMAGGSWNNNGITPAHHNAYTKVMVYGWANATTLEEGASITMPSSQSNSSAFYRINTTTANEYFLMENRQQTGFNVANPGHGLLIFHVSKDVEAHYSNNDINAKAPQNMYPVCASATSNPGSTAASYGSISSASCPFPGSSNKREYTDASMPSMKSWASANTGKPITNISENTTTGIITFDFNGGYLGNPTGFTATQMSTSQIDLAWTKSENRDVVVAFSLTPNFGSLIDGTTYSQGEAIVGGGTILVFGDASNFPHTGLVNNKTYYYKIWTKLSATPTYSPGVERQATTATGDPNGFTATPIATSQIDLAWTKSENKNVVIAVSPTPAFGTLNNGTTYSQGESIPGGGTIIVAGDATSFSHTGLNSNTTYYYKAWSTLSATPTYSPGTVENATTMCSGTIALPVFEDFEDATLPGCWTIDDHQGNGQIWQFGNIAEGLSGTYAYLNSDDFGGGNSQNADLVTPSITLNGANSITLSFRHYFRFYETGESAQLSYSIDNGTTWVELDKWTASTTNPANYKKIITAISGKPSVKFKWNYTGTYGYYWCVDDIRIAETTAADFIPDFNADLLTVNIGEATIFTNLSNGTITAYAWDFGDGASPATATTAGPHTVTYATAGMKTVALTVNGSVTETKSAYITVVDPNAPAVVVSWDFEDSNLLSDDGITQNSTKTITSNSSGTISYAGGSGGTGTIAISNTGWDNGNNTKAWQTEFSTLGYNNIKISSKQRSSTTGPKEFKLQYKTTGSTWIDVPSSNITVAANFTAGVLTELALPDETGNQSSVTVRWIMRSNLQVGSGDVASSGTSRIDDILVIGKKINANLQYTLTISKIGNGTVSPTEGAKSYDAGTVVSLTATPDQGWKFDKWEIDGTTISTASANVTMTANTAAKATFSLLNGVTEMDYQLKVFPNPFTSSITIESALTINNLIIVDLFGKTLIRDNNIGKSLHTMNLSELFPGSYMIRIEAMDNSFQTIKIIKR</sequence>
<gene>
    <name evidence="3" type="ORF">SAMN05216323_101261</name>
</gene>
<dbReference type="InterPro" id="IPR013783">
    <property type="entry name" value="Ig-like_fold"/>
</dbReference>
<dbReference type="PANTHER" id="PTHR41775:SF1">
    <property type="entry name" value="PEPTIDASE M6-LIKE DOMAIN-CONTAINING PROTEIN"/>
    <property type="match status" value="1"/>
</dbReference>
<dbReference type="NCBIfam" id="TIGR04183">
    <property type="entry name" value="Por_Secre_tail"/>
    <property type="match status" value="1"/>
</dbReference>
<dbReference type="GO" id="GO:0006508">
    <property type="term" value="P:proteolysis"/>
    <property type="evidence" value="ECO:0007669"/>
    <property type="project" value="UniProtKB-KW"/>
</dbReference>
<dbReference type="Pfam" id="PF18998">
    <property type="entry name" value="Flg_new_2"/>
    <property type="match status" value="1"/>
</dbReference>
<evidence type="ECO:0000313" key="4">
    <source>
        <dbReference type="Proteomes" id="UP000199452"/>
    </source>
</evidence>
<feature type="chain" id="PRO_5011769470" evidence="1">
    <location>
        <begin position="22"/>
        <end position="1318"/>
    </location>
</feature>
<keyword evidence="4" id="KW-1185">Reference proteome</keyword>
<dbReference type="InterPro" id="IPR008757">
    <property type="entry name" value="Peptidase_M6-like_domain"/>
</dbReference>
<dbReference type="SUPFAM" id="SSF55486">
    <property type="entry name" value="Metalloproteases ('zincins'), catalytic domain"/>
    <property type="match status" value="1"/>
</dbReference>
<dbReference type="InterPro" id="IPR044060">
    <property type="entry name" value="Bacterial_rp_domain"/>
</dbReference>
<dbReference type="SMART" id="SM00089">
    <property type="entry name" value="PKD"/>
    <property type="match status" value="1"/>
</dbReference>
<protein>
    <submittedName>
        <fullName evidence="3">M6 family metalloprotease domain-containing protein</fullName>
    </submittedName>
</protein>
<organism evidence="3 4">
    <name type="scientific">Williamwhitmania taraxaci</name>
    <dbReference type="NCBI Taxonomy" id="1640674"/>
    <lineage>
        <taxon>Bacteria</taxon>
        <taxon>Pseudomonadati</taxon>
        <taxon>Bacteroidota</taxon>
        <taxon>Bacteroidia</taxon>
        <taxon>Bacteroidales</taxon>
        <taxon>Williamwhitmaniaceae</taxon>
        <taxon>Williamwhitmania</taxon>
    </lineage>
</organism>
<dbReference type="RefSeq" id="WP_125869770.1">
    <property type="nucleotide sequence ID" value="NZ_FMYP01000012.1"/>
</dbReference>
<dbReference type="OrthoDB" id="9813478at2"/>
<accession>A0A1G6HQA9</accession>
<dbReference type="Pfam" id="PF18911">
    <property type="entry name" value="PKD_4"/>
    <property type="match status" value="1"/>
</dbReference>
<name>A0A1G6HQA9_9BACT</name>
<dbReference type="NCBIfam" id="TIGR03296">
    <property type="entry name" value="M6dom_TIGR03296"/>
    <property type="match status" value="1"/>
</dbReference>
<dbReference type="PANTHER" id="PTHR41775">
    <property type="entry name" value="SECRETED PROTEIN-RELATED"/>
    <property type="match status" value="1"/>
</dbReference>
<dbReference type="Gene3D" id="2.60.120.260">
    <property type="entry name" value="Galactose-binding domain-like"/>
    <property type="match status" value="1"/>
</dbReference>
<reference evidence="3 4" key="1">
    <citation type="submission" date="2016-09" db="EMBL/GenBank/DDBJ databases">
        <authorList>
            <person name="Capua I."/>
            <person name="De Benedictis P."/>
            <person name="Joannis T."/>
            <person name="Lombin L.H."/>
            <person name="Cattoli G."/>
        </authorList>
    </citation>
    <scope>NUCLEOTIDE SEQUENCE [LARGE SCALE GENOMIC DNA]</scope>
    <source>
        <strain evidence="3 4">A7P-90m</strain>
    </source>
</reference>
<dbReference type="CDD" id="cd00146">
    <property type="entry name" value="PKD"/>
    <property type="match status" value="1"/>
</dbReference>
<dbReference type="InterPro" id="IPR035986">
    <property type="entry name" value="PKD_dom_sf"/>
</dbReference>
<keyword evidence="1" id="KW-0732">Signal</keyword>
<dbReference type="InterPro" id="IPR026444">
    <property type="entry name" value="Secre_tail"/>
</dbReference>
<proteinExistence type="predicted"/>
<dbReference type="InterPro" id="IPR000601">
    <property type="entry name" value="PKD_dom"/>
</dbReference>
<keyword evidence="3" id="KW-0378">Hydrolase</keyword>
<keyword evidence="3" id="KW-0645">Protease</keyword>
<dbReference type="InterPro" id="IPR022409">
    <property type="entry name" value="PKD/Chitinase_dom"/>
</dbReference>
<keyword evidence="3" id="KW-0482">Metalloprotease</keyword>
<evidence type="ECO:0000259" key="2">
    <source>
        <dbReference type="PROSITE" id="PS50093"/>
    </source>
</evidence>
<dbReference type="GO" id="GO:0008237">
    <property type="term" value="F:metallopeptidase activity"/>
    <property type="evidence" value="ECO:0007669"/>
    <property type="project" value="UniProtKB-KW"/>
</dbReference>
<dbReference type="InterPro" id="IPR003961">
    <property type="entry name" value="FN3_dom"/>
</dbReference>
<dbReference type="Pfam" id="PF18962">
    <property type="entry name" value="Por_Secre_tail"/>
    <property type="match status" value="1"/>
</dbReference>
<dbReference type="STRING" id="1640674.SAMN05216323_101261"/>
<dbReference type="SUPFAM" id="SSF49299">
    <property type="entry name" value="PKD domain"/>
    <property type="match status" value="1"/>
</dbReference>
<feature type="signal peptide" evidence="1">
    <location>
        <begin position="1"/>
        <end position="21"/>
    </location>
</feature>
<dbReference type="Pfam" id="PF05547">
    <property type="entry name" value="Peptidase_M6"/>
    <property type="match status" value="1"/>
</dbReference>
<dbReference type="Gene3D" id="2.60.40.10">
    <property type="entry name" value="Immunoglobulins"/>
    <property type="match status" value="2"/>
</dbReference>